<reference evidence="1 2" key="1">
    <citation type="journal article" date="2014" name="Genome Announc.">
        <title>Draft Genome Sequences of Marine Flavobacterium Nonlabens Strains NR17, NR24, NR27, NR32, NR33, and Ara13.</title>
        <authorList>
            <person name="Nakanishi M."/>
            <person name="Meirelles P."/>
            <person name="Suzuki R."/>
            <person name="Takatani N."/>
            <person name="Mino S."/>
            <person name="Suda W."/>
            <person name="Oshima K."/>
            <person name="Hattori M."/>
            <person name="Ohkuma M."/>
            <person name="Hosokawa M."/>
            <person name="Miyashita K."/>
            <person name="Thompson F.L."/>
            <person name="Niwa A."/>
            <person name="Sawabe T."/>
            <person name="Sawabe T."/>
        </authorList>
    </citation>
    <scope>NUCLEOTIDE SEQUENCE [LARGE SCALE GENOMIC DNA]</scope>
    <source>
        <strain evidence="2">JCM19296</strain>
    </source>
</reference>
<evidence type="ECO:0000313" key="1">
    <source>
        <dbReference type="EMBL" id="GAK75631.1"/>
    </source>
</evidence>
<sequence length="898" mass="102102">MNIERSNILELIGTGKNKYHSCVITSYSIDLAFFEQLILPRLRGAGITNINLFVDASMLEKYLASHLGDSLKKFNANYSITPVSISGGAFHPKMLFLAGKDKGYLSIGSGNITSSGLLYNDEIWSSFFTSKERLDAQPIFKSAWQYIQSLSSHSLGINVTKINWIAQHSQWISDLKNHQDSSTFIKDVEYSMFYTQSSKSLYSEVISTLSRKPKSIKIIAPYYNRSGAFLQKLIDDLAPEEIHCVVDTSNGILPVDFTSSICQFSDWKDVINNENSKSIQRLHAKIIQIEYNEETVFILGSANATLEAYGISNRAFKNDEAVVILSIKKPKDFIKELGIQIPKNGSLDIKNIINAESENQEITEGLLKIKHVELSDGVVQVSLDKEFNSKCVLKTFDSNNGLLENIDVTVNSKTIQTPLKVTESIFKIALYDASSQERISTFGLVQNVNALKKSNPDERLARLQSFEHLDIFSSLNYELVLDFLDQEQVFKDSSTSQAPLLVSNENVEDEGEVISENEYNKNASLSLDERVTSDNITSMVEEFLDVLKIRENPEELSDNAEELATEAGDDGMDEEISLKHTQSFINASEGQRIARKIEKTIKAVTTLIDSRRINKVSQDTKSLNALFVGFHILLHFWDEVYVEELSQVKVHYKQLDELHKLERKFGLKRLESQINSSNYEVSYYVDYALLNTFILFVENSNKAFKLVDTPSEPITFRHSIISNKYIQDYTSKNWLLDFIDLGLSQIMISLKSSEFTVDEAQKLKLIILSNQLINKLVWNNKFSYWKELVLLNVYNTFNLSSLHIEHKDLPDKLLDWSFCNDYLKFEKGLIEASIKGTEVNAQLVNSIVYSKVMGFGMIRKVLKDAKLEFYSPILNRDLKEDDGGVYKEVYISKKVKIF</sequence>
<comment type="caution">
    <text evidence="1">The sequence shown here is derived from an EMBL/GenBank/DDBJ whole genome shotgun (WGS) entry which is preliminary data.</text>
</comment>
<dbReference type="EMBL" id="BBLG01000002">
    <property type="protein sequence ID" value="GAK75631.1"/>
    <property type="molecule type" value="Genomic_DNA"/>
</dbReference>
<organism evidence="1 2">
    <name type="scientific">Nonlabens ulvanivorans</name>
    <name type="common">Persicivirga ulvanivorans</name>
    <dbReference type="NCBI Taxonomy" id="906888"/>
    <lineage>
        <taxon>Bacteria</taxon>
        <taxon>Pseudomonadati</taxon>
        <taxon>Bacteroidota</taxon>
        <taxon>Flavobacteriia</taxon>
        <taxon>Flavobacteriales</taxon>
        <taxon>Flavobacteriaceae</taxon>
        <taxon>Nonlabens</taxon>
    </lineage>
</organism>
<evidence type="ECO:0008006" key="3">
    <source>
        <dbReference type="Google" id="ProtNLM"/>
    </source>
</evidence>
<evidence type="ECO:0000313" key="2">
    <source>
        <dbReference type="Proteomes" id="UP000028980"/>
    </source>
</evidence>
<proteinExistence type="predicted"/>
<accession>A0A081D9N5</accession>
<dbReference type="Proteomes" id="UP000028980">
    <property type="component" value="Unassembled WGS sequence"/>
</dbReference>
<protein>
    <recommendedName>
        <fullName evidence="3">PLD phosphodiesterase domain-containing protein</fullName>
    </recommendedName>
</protein>
<dbReference type="Gene3D" id="3.30.870.10">
    <property type="entry name" value="Endonuclease Chain A"/>
    <property type="match status" value="2"/>
</dbReference>
<dbReference type="AlphaFoldDB" id="A0A081D9N5"/>
<name>A0A081D9N5_NONUL</name>
<gene>
    <name evidence="1" type="ORF">JCM19296_1223</name>
</gene>